<feature type="non-terminal residue" evidence="3">
    <location>
        <position position="1"/>
    </location>
</feature>
<gene>
    <name evidence="3" type="ORF">E4L95_13060</name>
</gene>
<evidence type="ECO:0000259" key="2">
    <source>
        <dbReference type="Pfam" id="PF00582"/>
    </source>
</evidence>
<comment type="similarity">
    <text evidence="1">Belongs to the universal stress protein A family.</text>
</comment>
<dbReference type="RefSeq" id="WP_135817991.1">
    <property type="nucleotide sequence ID" value="NZ_SRPG01000125.1"/>
</dbReference>
<dbReference type="Proteomes" id="UP000297972">
    <property type="component" value="Unassembled WGS sequence"/>
</dbReference>
<dbReference type="Pfam" id="PF00582">
    <property type="entry name" value="Usp"/>
    <property type="match status" value="1"/>
</dbReference>
<evidence type="ECO:0000256" key="1">
    <source>
        <dbReference type="ARBA" id="ARBA00008791"/>
    </source>
</evidence>
<evidence type="ECO:0000313" key="4">
    <source>
        <dbReference type="Proteomes" id="UP000297972"/>
    </source>
</evidence>
<dbReference type="InterPro" id="IPR006015">
    <property type="entry name" value="Universal_stress_UspA"/>
</dbReference>
<accession>A0A4Z1CFK1</accession>
<dbReference type="SUPFAM" id="SSF52402">
    <property type="entry name" value="Adenine nucleotide alpha hydrolases-like"/>
    <property type="match status" value="1"/>
</dbReference>
<dbReference type="InterPro" id="IPR006016">
    <property type="entry name" value="UspA"/>
</dbReference>
<dbReference type="AlphaFoldDB" id="A0A4Z1CFK1"/>
<sequence length="69" mass="7168">RTLGAAGLTADTRIAPGEPEDVLPSVAAAEGFGLLVMGAYGHSRIRSLIIGSTTTAMVQAVRIPVLMYR</sequence>
<keyword evidence="4" id="KW-1185">Reference proteome</keyword>
<dbReference type="OrthoDB" id="9804721at2"/>
<comment type="caution">
    <text evidence="3">The sequence shown here is derived from an EMBL/GenBank/DDBJ whole genome shotgun (WGS) entry which is preliminary data.</text>
</comment>
<proteinExistence type="inferred from homology"/>
<dbReference type="PANTHER" id="PTHR46268:SF15">
    <property type="entry name" value="UNIVERSAL STRESS PROTEIN HP_0031"/>
    <property type="match status" value="1"/>
</dbReference>
<protein>
    <submittedName>
        <fullName evidence="3">Universal stress protein</fullName>
    </submittedName>
</protein>
<dbReference type="Gene3D" id="3.40.50.620">
    <property type="entry name" value="HUPs"/>
    <property type="match status" value="1"/>
</dbReference>
<dbReference type="InterPro" id="IPR014729">
    <property type="entry name" value="Rossmann-like_a/b/a_fold"/>
</dbReference>
<dbReference type="CDD" id="cd00293">
    <property type="entry name" value="USP-like"/>
    <property type="match status" value="1"/>
</dbReference>
<evidence type="ECO:0000313" key="3">
    <source>
        <dbReference type="EMBL" id="TGN57830.1"/>
    </source>
</evidence>
<dbReference type="EMBL" id="SRPG01000125">
    <property type="protein sequence ID" value="TGN57830.1"/>
    <property type="molecule type" value="Genomic_DNA"/>
</dbReference>
<dbReference type="PANTHER" id="PTHR46268">
    <property type="entry name" value="STRESS RESPONSE PROTEIN NHAX"/>
    <property type="match status" value="1"/>
</dbReference>
<name>A0A4Z1CFK1_9RHOB</name>
<dbReference type="PRINTS" id="PR01438">
    <property type="entry name" value="UNVRSLSTRESS"/>
</dbReference>
<organism evidence="3 4">
    <name type="scientific">Paracoccus liaowanqingii</name>
    <dbReference type="NCBI Taxonomy" id="2560053"/>
    <lineage>
        <taxon>Bacteria</taxon>
        <taxon>Pseudomonadati</taxon>
        <taxon>Pseudomonadota</taxon>
        <taxon>Alphaproteobacteria</taxon>
        <taxon>Rhodobacterales</taxon>
        <taxon>Paracoccaceae</taxon>
        <taxon>Paracoccus</taxon>
    </lineage>
</organism>
<feature type="domain" description="UspA" evidence="2">
    <location>
        <begin position="5"/>
        <end position="69"/>
    </location>
</feature>
<reference evidence="3 4" key="1">
    <citation type="submission" date="2019-03" db="EMBL/GenBank/DDBJ databases">
        <authorList>
            <person name="Li J."/>
        </authorList>
    </citation>
    <scope>NUCLEOTIDE SEQUENCE [LARGE SCALE GENOMIC DNA]</scope>
    <source>
        <strain evidence="3 4">3058</strain>
    </source>
</reference>